<evidence type="ECO:0000256" key="1">
    <source>
        <dbReference type="SAM" id="Phobius"/>
    </source>
</evidence>
<keyword evidence="5" id="KW-1185">Reference proteome</keyword>
<evidence type="ECO:0000313" key="6">
    <source>
        <dbReference type="WBParaSite" id="BXY_0390300.1"/>
    </source>
</evidence>
<keyword evidence="1" id="KW-0472">Membrane</keyword>
<name>A0A1I7RT49_BURXY</name>
<dbReference type="EMBL" id="CAJFDI010000005">
    <property type="protein sequence ID" value="CAD5231445.1"/>
    <property type="molecule type" value="Genomic_DNA"/>
</dbReference>
<dbReference type="SMR" id="A0A1I7RT49"/>
<evidence type="ECO:0000313" key="2">
    <source>
        <dbReference type="EMBL" id="CAD5231445.1"/>
    </source>
</evidence>
<dbReference type="Proteomes" id="UP000582659">
    <property type="component" value="Unassembled WGS sequence"/>
</dbReference>
<reference evidence="6" key="1">
    <citation type="submission" date="2016-11" db="UniProtKB">
        <authorList>
            <consortium name="WormBaseParasite"/>
        </authorList>
    </citation>
    <scope>IDENTIFICATION</scope>
</reference>
<sequence>MRDKDISGYDGQHEAALTESQVIELWESQYCLSREQAVMVEPDDRFQYLLYATMMIVLILGFFAVSANGMEQVLKSKKRAGKCAAANMRLSFNYMETRRKKKIELEEQANKGKKFIDDNEERDPTKYET</sequence>
<proteinExistence type="predicted"/>
<keyword evidence="1" id="KW-1133">Transmembrane helix</keyword>
<evidence type="ECO:0000313" key="4">
    <source>
        <dbReference type="Proteomes" id="UP000095284"/>
    </source>
</evidence>
<gene>
    <name evidence="2" type="ORF">BXYJ_LOCUS11541</name>
</gene>
<dbReference type="Proteomes" id="UP000095284">
    <property type="component" value="Unplaced"/>
</dbReference>
<reference evidence="3" key="2">
    <citation type="submission" date="2020-08" db="EMBL/GenBank/DDBJ databases">
        <authorList>
            <person name="Kikuchi T."/>
        </authorList>
    </citation>
    <scope>NUCLEOTIDE SEQUENCE</scope>
    <source>
        <strain evidence="2">Ka4C1</strain>
    </source>
</reference>
<dbReference type="WBParaSite" id="BXY_0390300.1">
    <property type="protein sequence ID" value="BXY_0390300.1"/>
    <property type="gene ID" value="BXY_0390300"/>
</dbReference>
<keyword evidence="1" id="KW-0812">Transmembrane</keyword>
<feature type="transmembrane region" description="Helical" evidence="1">
    <location>
        <begin position="48"/>
        <end position="69"/>
    </location>
</feature>
<accession>A0A1I7RT49</accession>
<evidence type="ECO:0000313" key="5">
    <source>
        <dbReference type="Proteomes" id="UP000659654"/>
    </source>
</evidence>
<organism evidence="4 6">
    <name type="scientific">Bursaphelenchus xylophilus</name>
    <name type="common">Pinewood nematode worm</name>
    <name type="synonym">Aphelenchoides xylophilus</name>
    <dbReference type="NCBI Taxonomy" id="6326"/>
    <lineage>
        <taxon>Eukaryota</taxon>
        <taxon>Metazoa</taxon>
        <taxon>Ecdysozoa</taxon>
        <taxon>Nematoda</taxon>
        <taxon>Chromadorea</taxon>
        <taxon>Rhabditida</taxon>
        <taxon>Tylenchina</taxon>
        <taxon>Tylenchomorpha</taxon>
        <taxon>Aphelenchoidea</taxon>
        <taxon>Aphelenchoididae</taxon>
        <taxon>Bursaphelenchus</taxon>
    </lineage>
</organism>
<dbReference type="EMBL" id="CAJFCV020000005">
    <property type="protein sequence ID" value="CAG9122612.1"/>
    <property type="molecule type" value="Genomic_DNA"/>
</dbReference>
<evidence type="ECO:0000313" key="3">
    <source>
        <dbReference type="EMBL" id="CAG9122612.1"/>
    </source>
</evidence>
<dbReference type="Proteomes" id="UP000659654">
    <property type="component" value="Unassembled WGS sequence"/>
</dbReference>
<protein>
    <submittedName>
        <fullName evidence="2">(pine wood nematode) hypothetical protein</fullName>
    </submittedName>
</protein>
<dbReference type="AlphaFoldDB" id="A0A1I7RT49"/>